<evidence type="ECO:0000256" key="3">
    <source>
        <dbReference type="ARBA" id="ARBA00022833"/>
    </source>
</evidence>
<dbReference type="GO" id="GO:0016567">
    <property type="term" value="P:protein ubiquitination"/>
    <property type="evidence" value="ECO:0007669"/>
    <property type="project" value="TreeGrafter"/>
</dbReference>
<dbReference type="GO" id="GO:0061630">
    <property type="term" value="F:ubiquitin protein ligase activity"/>
    <property type="evidence" value="ECO:0007669"/>
    <property type="project" value="TreeGrafter"/>
</dbReference>
<evidence type="ECO:0000256" key="4">
    <source>
        <dbReference type="PROSITE-ProRule" id="PRU00175"/>
    </source>
</evidence>
<gene>
    <name evidence="7" type="ORF">PMAYCL1PPCAC_09996</name>
</gene>
<keyword evidence="2 4" id="KW-0863">Zinc-finger</keyword>
<dbReference type="Proteomes" id="UP001328107">
    <property type="component" value="Unassembled WGS sequence"/>
</dbReference>
<dbReference type="Pfam" id="PF13920">
    <property type="entry name" value="zf-C3HC4_3"/>
    <property type="match status" value="1"/>
</dbReference>
<protein>
    <recommendedName>
        <fullName evidence="6">RING-type domain-containing protein</fullName>
    </recommendedName>
</protein>
<dbReference type="AlphaFoldDB" id="A0AAN5CFA9"/>
<feature type="region of interest" description="Disordered" evidence="5">
    <location>
        <begin position="45"/>
        <end position="64"/>
    </location>
</feature>
<evidence type="ECO:0000313" key="8">
    <source>
        <dbReference type="Proteomes" id="UP001328107"/>
    </source>
</evidence>
<evidence type="ECO:0000259" key="6">
    <source>
        <dbReference type="PROSITE" id="PS50089"/>
    </source>
</evidence>
<keyword evidence="1" id="KW-0479">Metal-binding</keyword>
<keyword evidence="3" id="KW-0862">Zinc</keyword>
<feature type="domain" description="RING-type" evidence="6">
    <location>
        <begin position="180"/>
        <end position="218"/>
    </location>
</feature>
<proteinExistence type="predicted"/>
<comment type="caution">
    <text evidence="7">The sequence shown here is derived from an EMBL/GenBank/DDBJ whole genome shotgun (WGS) entry which is preliminary data.</text>
</comment>
<organism evidence="7 8">
    <name type="scientific">Pristionchus mayeri</name>
    <dbReference type="NCBI Taxonomy" id="1317129"/>
    <lineage>
        <taxon>Eukaryota</taxon>
        <taxon>Metazoa</taxon>
        <taxon>Ecdysozoa</taxon>
        <taxon>Nematoda</taxon>
        <taxon>Chromadorea</taxon>
        <taxon>Rhabditida</taxon>
        <taxon>Rhabditina</taxon>
        <taxon>Diplogasteromorpha</taxon>
        <taxon>Diplogasteroidea</taxon>
        <taxon>Neodiplogasteridae</taxon>
        <taxon>Pristionchus</taxon>
    </lineage>
</organism>
<evidence type="ECO:0000256" key="1">
    <source>
        <dbReference type="ARBA" id="ARBA00022723"/>
    </source>
</evidence>
<name>A0AAN5CFA9_9BILA</name>
<dbReference type="InterPro" id="IPR013083">
    <property type="entry name" value="Znf_RING/FYVE/PHD"/>
</dbReference>
<dbReference type="Gene3D" id="3.30.40.10">
    <property type="entry name" value="Zinc/RING finger domain, C3HC4 (zinc finger)"/>
    <property type="match status" value="1"/>
</dbReference>
<evidence type="ECO:0000256" key="5">
    <source>
        <dbReference type="SAM" id="MobiDB-lite"/>
    </source>
</evidence>
<feature type="compositionally biased region" description="Polar residues" evidence="5">
    <location>
        <begin position="48"/>
        <end position="62"/>
    </location>
</feature>
<evidence type="ECO:0000256" key="2">
    <source>
        <dbReference type="ARBA" id="ARBA00022771"/>
    </source>
</evidence>
<dbReference type="PANTHER" id="PTHR46858:SF5">
    <property type="entry name" value="E3 UBIQUITIN-PROTEIN LIGASE APD1-RELATED"/>
    <property type="match status" value="1"/>
</dbReference>
<dbReference type="SMART" id="SM00184">
    <property type="entry name" value="RING"/>
    <property type="match status" value="1"/>
</dbReference>
<dbReference type="EMBL" id="BTRK01000003">
    <property type="protein sequence ID" value="GMR39801.1"/>
    <property type="molecule type" value="Genomic_DNA"/>
</dbReference>
<dbReference type="GO" id="GO:0008270">
    <property type="term" value="F:zinc ion binding"/>
    <property type="evidence" value="ECO:0007669"/>
    <property type="project" value="UniProtKB-KW"/>
</dbReference>
<dbReference type="InterPro" id="IPR001841">
    <property type="entry name" value="Znf_RING"/>
</dbReference>
<evidence type="ECO:0000313" key="7">
    <source>
        <dbReference type="EMBL" id="GMR39801.1"/>
    </source>
</evidence>
<dbReference type="PROSITE" id="PS50089">
    <property type="entry name" value="ZF_RING_2"/>
    <property type="match status" value="1"/>
</dbReference>
<keyword evidence="8" id="KW-1185">Reference proteome</keyword>
<reference evidence="8" key="1">
    <citation type="submission" date="2022-10" db="EMBL/GenBank/DDBJ databases">
        <title>Genome assembly of Pristionchus species.</title>
        <authorList>
            <person name="Yoshida K."/>
            <person name="Sommer R.J."/>
        </authorList>
    </citation>
    <scope>NUCLEOTIDE SEQUENCE [LARGE SCALE GENOMIC DNA]</scope>
    <source>
        <strain evidence="8">RS5460</strain>
    </source>
</reference>
<sequence length="229" mass="25416">MRGLQAGWLQEHLLHQNLSVLLQFMMLLQQHLQRIFLLQAMHAHESSGPATGNSSNSDTASTKMRPIRANKKADTAGTVDCTVYQKRISSPICPDDSIYAPIPSSSTEGQAPSLALDGKPRYEVDIHDETPSSNAEELLPIYSKENLLKSTPFRAEENLPMLSNASPATLNENRKVVGDCAICMERPIDSLFVHCGHPTCWECGERIKESGKGCPQCRQPIEKVQRMFL</sequence>
<accession>A0AAN5CFA9</accession>
<dbReference type="SUPFAM" id="SSF57850">
    <property type="entry name" value="RING/U-box"/>
    <property type="match status" value="1"/>
</dbReference>
<dbReference type="PANTHER" id="PTHR46858">
    <property type="entry name" value="OS05G0521000 PROTEIN"/>
    <property type="match status" value="1"/>
</dbReference>